<dbReference type="PANTHER" id="PTHR46825:SF7">
    <property type="entry name" value="D-ALANYL-D-ALANINE CARBOXYPEPTIDASE"/>
    <property type="match status" value="1"/>
</dbReference>
<dbReference type="Pfam" id="PF00144">
    <property type="entry name" value="Beta-lactamase"/>
    <property type="match status" value="1"/>
</dbReference>
<evidence type="ECO:0000256" key="1">
    <source>
        <dbReference type="SAM" id="MobiDB-lite"/>
    </source>
</evidence>
<feature type="signal peptide" evidence="2">
    <location>
        <begin position="1"/>
        <end position="26"/>
    </location>
</feature>
<gene>
    <name evidence="4" type="ORF">AB5J52_15150</name>
</gene>
<dbReference type="EC" id="3.-.-.-" evidence="4"/>
<proteinExistence type="predicted"/>
<dbReference type="Gene3D" id="3.40.710.10">
    <property type="entry name" value="DD-peptidase/beta-lactamase superfamily"/>
    <property type="match status" value="1"/>
</dbReference>
<keyword evidence="4" id="KW-0378">Hydrolase</keyword>
<organism evidence="4">
    <name type="scientific">Streptomyces sp. R39</name>
    <dbReference type="NCBI Taxonomy" id="3238631"/>
    <lineage>
        <taxon>Bacteria</taxon>
        <taxon>Bacillati</taxon>
        <taxon>Actinomycetota</taxon>
        <taxon>Actinomycetes</taxon>
        <taxon>Kitasatosporales</taxon>
        <taxon>Streptomycetaceae</taxon>
        <taxon>Streptomyces</taxon>
    </lineage>
</organism>
<dbReference type="InterPro" id="IPR050491">
    <property type="entry name" value="AmpC-like"/>
</dbReference>
<dbReference type="InterPro" id="IPR012338">
    <property type="entry name" value="Beta-lactam/transpept-like"/>
</dbReference>
<dbReference type="SUPFAM" id="SSF56601">
    <property type="entry name" value="beta-lactamase/transpeptidase-like"/>
    <property type="match status" value="1"/>
</dbReference>
<keyword evidence="2" id="KW-0732">Signal</keyword>
<evidence type="ECO:0000256" key="2">
    <source>
        <dbReference type="SAM" id="SignalP"/>
    </source>
</evidence>
<feature type="domain" description="Beta-lactamase-related" evidence="3">
    <location>
        <begin position="47"/>
        <end position="344"/>
    </location>
</feature>
<name>A0AB39QQC4_9ACTN</name>
<evidence type="ECO:0000313" key="4">
    <source>
        <dbReference type="EMBL" id="XDQ43493.1"/>
    </source>
</evidence>
<dbReference type="GO" id="GO:0016787">
    <property type="term" value="F:hydrolase activity"/>
    <property type="evidence" value="ECO:0007669"/>
    <property type="project" value="UniProtKB-KW"/>
</dbReference>
<evidence type="ECO:0000259" key="3">
    <source>
        <dbReference type="Pfam" id="PF00144"/>
    </source>
</evidence>
<dbReference type="InterPro" id="IPR001466">
    <property type="entry name" value="Beta-lactam-related"/>
</dbReference>
<reference evidence="4" key="1">
    <citation type="submission" date="2024-07" db="EMBL/GenBank/DDBJ databases">
        <authorList>
            <person name="Yu S.T."/>
        </authorList>
    </citation>
    <scope>NUCLEOTIDE SEQUENCE</scope>
    <source>
        <strain evidence="4">R39</strain>
    </source>
</reference>
<dbReference type="EMBL" id="CP163441">
    <property type="protein sequence ID" value="XDQ43493.1"/>
    <property type="molecule type" value="Genomic_DNA"/>
</dbReference>
<dbReference type="RefSeq" id="WP_369222618.1">
    <property type="nucleotide sequence ID" value="NZ_CP163441.1"/>
</dbReference>
<feature type="region of interest" description="Disordered" evidence="1">
    <location>
        <begin position="231"/>
        <end position="250"/>
    </location>
</feature>
<accession>A0AB39QQC4</accession>
<dbReference type="AlphaFoldDB" id="A0AB39QQC4"/>
<dbReference type="PANTHER" id="PTHR46825">
    <property type="entry name" value="D-ALANYL-D-ALANINE-CARBOXYPEPTIDASE/ENDOPEPTIDASE AMPH"/>
    <property type="match status" value="1"/>
</dbReference>
<sequence length="377" mass="39771">MTGSRFGALALLTVCALVPTAGSAVAALPAVVPDGTALQAALDRVTATGAVGAVAEVRQGGAVWRGSSGRSRLDGRQPAPVDGRFRAGSVTKTFTATVVLQLVGEGRLRLSDTAERWLPGLVPAPGGDRITVRELLQHASGLPEYTDGLLDGDAPRDRFRTWTPAELVRRAVKDGDQSRPLLFPPGADHHYSNTDYIVLGMIVEKVTGRSYRTEIDRRIIRPLGLRDTRLPGSSPFITGPHSHGYEPVEKGDGTLVPVDYTTVNMSIADAAGEIISTTADLDHFFRVLLSGGLLRPAELREMTTDTSGAGWGLGLEMATLPCGTIVGHGGGTPGYRTISFHTLDGTRQVTVDWTDWGTDADASPAALALMTAALCPS</sequence>
<feature type="chain" id="PRO_5044285318" evidence="2">
    <location>
        <begin position="27"/>
        <end position="377"/>
    </location>
</feature>
<protein>
    <submittedName>
        <fullName evidence="4">Serine hydrolase domain-containing protein</fullName>
        <ecNumber evidence="4">3.-.-.-</ecNumber>
    </submittedName>
</protein>